<reference evidence="1" key="1">
    <citation type="journal article" date="2023" name="Genome Biol. Evol.">
        <title>Long-read-based Genome Assembly of Drosophila gunungcola Reveals Fewer Chemosensory Genes in Flower-breeding Species.</title>
        <authorList>
            <person name="Negi A."/>
            <person name="Liao B.Y."/>
            <person name="Yeh S.D."/>
        </authorList>
    </citation>
    <scope>NUCLEOTIDE SEQUENCE</scope>
    <source>
        <strain evidence="1">Sukarami</strain>
    </source>
</reference>
<accession>A0A9P9YVH5</accession>
<gene>
    <name evidence="1" type="ORF">M5D96_005169</name>
</gene>
<sequence length="63" mass="7279">MTLAFLKKNSCPRGKYAKSRIAASQPLRDRAVWLKYVSMCVYVRQESLLLADDSWPRRSSSSR</sequence>
<keyword evidence="2" id="KW-1185">Reference proteome</keyword>
<proteinExistence type="predicted"/>
<dbReference type="Proteomes" id="UP001059596">
    <property type="component" value="Unassembled WGS sequence"/>
</dbReference>
<comment type="caution">
    <text evidence="1">The sequence shown here is derived from an EMBL/GenBank/DDBJ whole genome shotgun (WGS) entry which is preliminary data.</text>
</comment>
<dbReference type="AlphaFoldDB" id="A0A9P9YVH5"/>
<name>A0A9P9YVH5_9MUSC</name>
<protein>
    <submittedName>
        <fullName evidence="1">Uncharacterized protein</fullName>
    </submittedName>
</protein>
<organism evidence="1 2">
    <name type="scientific">Drosophila gunungcola</name>
    <name type="common">fruit fly</name>
    <dbReference type="NCBI Taxonomy" id="103775"/>
    <lineage>
        <taxon>Eukaryota</taxon>
        <taxon>Metazoa</taxon>
        <taxon>Ecdysozoa</taxon>
        <taxon>Arthropoda</taxon>
        <taxon>Hexapoda</taxon>
        <taxon>Insecta</taxon>
        <taxon>Pterygota</taxon>
        <taxon>Neoptera</taxon>
        <taxon>Endopterygota</taxon>
        <taxon>Diptera</taxon>
        <taxon>Brachycera</taxon>
        <taxon>Muscomorpha</taxon>
        <taxon>Ephydroidea</taxon>
        <taxon>Drosophilidae</taxon>
        <taxon>Drosophila</taxon>
        <taxon>Sophophora</taxon>
    </lineage>
</organism>
<feature type="non-terminal residue" evidence="1">
    <location>
        <position position="1"/>
    </location>
</feature>
<evidence type="ECO:0000313" key="1">
    <source>
        <dbReference type="EMBL" id="KAI8043831.1"/>
    </source>
</evidence>
<dbReference type="EMBL" id="JAMKOV010000002">
    <property type="protein sequence ID" value="KAI8043831.1"/>
    <property type="molecule type" value="Genomic_DNA"/>
</dbReference>
<evidence type="ECO:0000313" key="2">
    <source>
        <dbReference type="Proteomes" id="UP001059596"/>
    </source>
</evidence>